<comment type="caution">
    <text evidence="10">The sequence shown here is derived from an EMBL/GenBank/DDBJ whole genome shotgun (WGS) entry which is preliminary data.</text>
</comment>
<dbReference type="Pfam" id="PF09179">
    <property type="entry name" value="TilS"/>
    <property type="match status" value="1"/>
</dbReference>
<evidence type="ECO:0000256" key="7">
    <source>
        <dbReference type="ARBA" id="ARBA00048539"/>
    </source>
</evidence>
<name>A0ABP7LZV4_9GAMM</name>
<feature type="domain" description="Lysidine-tRNA(Ile) synthetase C-terminal" evidence="9">
    <location>
        <begin position="367"/>
        <end position="433"/>
    </location>
</feature>
<evidence type="ECO:0000256" key="5">
    <source>
        <dbReference type="ARBA" id="ARBA00022741"/>
    </source>
</evidence>
<accession>A0ABP7LZV4</accession>
<keyword evidence="6 8" id="KW-0067">ATP-binding</keyword>
<evidence type="ECO:0000313" key="10">
    <source>
        <dbReference type="EMBL" id="GAA3911030.1"/>
    </source>
</evidence>
<keyword evidence="4 8" id="KW-0819">tRNA processing</keyword>
<evidence type="ECO:0000256" key="4">
    <source>
        <dbReference type="ARBA" id="ARBA00022694"/>
    </source>
</evidence>
<gene>
    <name evidence="8 10" type="primary">tilS</name>
    <name evidence="10" type="ORF">GCM10022228_22770</name>
</gene>
<dbReference type="InterPro" id="IPR015262">
    <property type="entry name" value="tRNA_Ile_lys_synt_subst-bd"/>
</dbReference>
<keyword evidence="3 8" id="KW-0436">Ligase</keyword>
<keyword evidence="2 8" id="KW-0963">Cytoplasm</keyword>
<dbReference type="PANTHER" id="PTHR43033">
    <property type="entry name" value="TRNA(ILE)-LYSIDINE SYNTHASE-RELATED"/>
    <property type="match status" value="1"/>
</dbReference>
<dbReference type="SUPFAM" id="SSF82829">
    <property type="entry name" value="MesJ substrate recognition domain-like"/>
    <property type="match status" value="1"/>
</dbReference>
<keyword evidence="11" id="KW-1185">Reference proteome</keyword>
<organism evidence="10 11">
    <name type="scientific">Halomonas cibimaris</name>
    <dbReference type="NCBI Taxonomy" id="657012"/>
    <lineage>
        <taxon>Bacteria</taxon>
        <taxon>Pseudomonadati</taxon>
        <taxon>Pseudomonadota</taxon>
        <taxon>Gammaproteobacteria</taxon>
        <taxon>Oceanospirillales</taxon>
        <taxon>Halomonadaceae</taxon>
        <taxon>Halomonas</taxon>
    </lineage>
</organism>
<comment type="domain">
    <text evidence="8">The N-terminal region contains the highly conserved SGGXDS motif, predicted to be a P-loop motif involved in ATP binding.</text>
</comment>
<dbReference type="CDD" id="cd01992">
    <property type="entry name" value="TilS_N"/>
    <property type="match status" value="1"/>
</dbReference>
<feature type="binding site" evidence="8">
    <location>
        <begin position="32"/>
        <end position="37"/>
    </location>
    <ligand>
        <name>ATP</name>
        <dbReference type="ChEBI" id="CHEBI:30616"/>
    </ligand>
</feature>
<dbReference type="InterPro" id="IPR011063">
    <property type="entry name" value="TilS/TtcA_N"/>
</dbReference>
<comment type="similarity">
    <text evidence="8">Belongs to the tRNA(Ile)-lysidine synthase family.</text>
</comment>
<dbReference type="Pfam" id="PF01171">
    <property type="entry name" value="ATP_bind_3"/>
    <property type="match status" value="1"/>
</dbReference>
<dbReference type="Gene3D" id="3.40.50.620">
    <property type="entry name" value="HUPs"/>
    <property type="match status" value="1"/>
</dbReference>
<dbReference type="NCBIfam" id="TIGR02432">
    <property type="entry name" value="lysidine_TilS_N"/>
    <property type="match status" value="1"/>
</dbReference>
<dbReference type="InterPro" id="IPR012094">
    <property type="entry name" value="tRNA_Ile_lys_synt"/>
</dbReference>
<dbReference type="Pfam" id="PF11734">
    <property type="entry name" value="TilS_C"/>
    <property type="match status" value="1"/>
</dbReference>
<dbReference type="InterPro" id="IPR014729">
    <property type="entry name" value="Rossmann-like_a/b/a_fold"/>
</dbReference>
<evidence type="ECO:0000256" key="2">
    <source>
        <dbReference type="ARBA" id="ARBA00022490"/>
    </source>
</evidence>
<dbReference type="SUPFAM" id="SSF56037">
    <property type="entry name" value="PheT/TilS domain"/>
    <property type="match status" value="1"/>
</dbReference>
<keyword evidence="5 8" id="KW-0547">Nucleotide-binding</keyword>
<dbReference type="HAMAP" id="MF_01161">
    <property type="entry name" value="tRNA_Ile_lys_synt"/>
    <property type="match status" value="1"/>
</dbReference>
<evidence type="ECO:0000256" key="6">
    <source>
        <dbReference type="ARBA" id="ARBA00022840"/>
    </source>
</evidence>
<dbReference type="EMBL" id="BAAAZT010000077">
    <property type="protein sequence ID" value="GAA3911030.1"/>
    <property type="molecule type" value="Genomic_DNA"/>
</dbReference>
<sequence>MARPPHKRSPQALLERALAEVSPGRGVWVALSGGMDSTLLLTLAAEVCRAGSTALHALHVHHGLQAAADDFERHCRALCRRLGVPLTVVYAQVNACGKGVEGAARQARYAAFAEQVPAGDTLWLAQHRDDQAETWLLAALRGSGVRGLAAMPAQRQYRGVTLARPWLGTPQAELAAAAQALADEGRLDWCDDPTNADTRFERNYLRHRVLPVLKARWPHAERSLVAAAEHMQDADALLEAYAAEELAALQIGDEQLDAAALAARDRPRQRLLVRTFCRRRGLATPPRRRLETLLAQLCAAPDAQVYVAWPGACARLWRGRLYLLAEAHRAKAPSWRTSWDGRAPLATPLGDLDVALVAAPAQATRPLTACWRRGGEVIELAGRGRRDLKRLLAEAGLPPWERQAVIVLWAGDTCVAALSAPNRRLYQAAGWHFTAGAQRSHGPRC</sequence>
<evidence type="ECO:0000259" key="9">
    <source>
        <dbReference type="SMART" id="SM00977"/>
    </source>
</evidence>
<dbReference type="InterPro" id="IPR012795">
    <property type="entry name" value="tRNA_Ile_lys_synt_N"/>
</dbReference>
<dbReference type="PANTHER" id="PTHR43033:SF1">
    <property type="entry name" value="TRNA(ILE)-LYSIDINE SYNTHASE-RELATED"/>
    <property type="match status" value="1"/>
</dbReference>
<dbReference type="SUPFAM" id="SSF52402">
    <property type="entry name" value="Adenine nucleotide alpha hydrolases-like"/>
    <property type="match status" value="1"/>
</dbReference>
<dbReference type="InterPro" id="IPR012796">
    <property type="entry name" value="Lysidine-tRNA-synth_C"/>
</dbReference>
<dbReference type="Proteomes" id="UP001500133">
    <property type="component" value="Unassembled WGS sequence"/>
</dbReference>
<dbReference type="Gene3D" id="1.20.59.20">
    <property type="match status" value="1"/>
</dbReference>
<dbReference type="SMART" id="SM00977">
    <property type="entry name" value="TilS_C"/>
    <property type="match status" value="1"/>
</dbReference>
<dbReference type="NCBIfam" id="TIGR02433">
    <property type="entry name" value="lysidine_TilS_C"/>
    <property type="match status" value="1"/>
</dbReference>
<dbReference type="EC" id="6.3.4.19" evidence="8"/>
<comment type="function">
    <text evidence="8">Ligates lysine onto the cytidine present at position 34 of the AUA codon-specific tRNA(Ile) that contains the anticodon CAU, in an ATP-dependent manner. Cytidine is converted to lysidine, thus changing the amino acid specificity of the tRNA from methionine to isoleucine.</text>
</comment>
<evidence type="ECO:0000256" key="1">
    <source>
        <dbReference type="ARBA" id="ARBA00004496"/>
    </source>
</evidence>
<proteinExistence type="inferred from homology"/>
<dbReference type="RefSeq" id="WP_344705065.1">
    <property type="nucleotide sequence ID" value="NZ_BAAAZT010000077.1"/>
</dbReference>
<comment type="catalytic activity">
    <reaction evidence="7 8">
        <text>cytidine(34) in tRNA(Ile2) + L-lysine + ATP = lysidine(34) in tRNA(Ile2) + AMP + diphosphate + H(+)</text>
        <dbReference type="Rhea" id="RHEA:43744"/>
        <dbReference type="Rhea" id="RHEA-COMP:10625"/>
        <dbReference type="Rhea" id="RHEA-COMP:10670"/>
        <dbReference type="ChEBI" id="CHEBI:15378"/>
        <dbReference type="ChEBI" id="CHEBI:30616"/>
        <dbReference type="ChEBI" id="CHEBI:32551"/>
        <dbReference type="ChEBI" id="CHEBI:33019"/>
        <dbReference type="ChEBI" id="CHEBI:82748"/>
        <dbReference type="ChEBI" id="CHEBI:83665"/>
        <dbReference type="ChEBI" id="CHEBI:456215"/>
        <dbReference type="EC" id="6.3.4.19"/>
    </reaction>
</comment>
<comment type="subcellular location">
    <subcellularLocation>
        <location evidence="1 8">Cytoplasm</location>
    </subcellularLocation>
</comment>
<protein>
    <recommendedName>
        <fullName evidence="8">tRNA(Ile)-lysidine synthase</fullName>
        <ecNumber evidence="8">6.3.4.19</ecNumber>
    </recommendedName>
    <alternativeName>
        <fullName evidence="8">tRNA(Ile)-2-lysyl-cytidine synthase</fullName>
    </alternativeName>
    <alternativeName>
        <fullName evidence="8">tRNA(Ile)-lysidine synthetase</fullName>
    </alternativeName>
</protein>
<reference evidence="11" key="1">
    <citation type="journal article" date="2019" name="Int. J. Syst. Evol. Microbiol.">
        <title>The Global Catalogue of Microorganisms (GCM) 10K type strain sequencing project: providing services to taxonomists for standard genome sequencing and annotation.</title>
        <authorList>
            <consortium name="The Broad Institute Genomics Platform"/>
            <consortium name="The Broad Institute Genome Sequencing Center for Infectious Disease"/>
            <person name="Wu L."/>
            <person name="Ma J."/>
        </authorList>
    </citation>
    <scope>NUCLEOTIDE SEQUENCE [LARGE SCALE GENOMIC DNA]</scope>
    <source>
        <strain evidence="11">JCM 16914</strain>
    </source>
</reference>
<evidence type="ECO:0000256" key="3">
    <source>
        <dbReference type="ARBA" id="ARBA00022598"/>
    </source>
</evidence>
<evidence type="ECO:0000256" key="8">
    <source>
        <dbReference type="HAMAP-Rule" id="MF_01161"/>
    </source>
</evidence>
<evidence type="ECO:0000313" key="11">
    <source>
        <dbReference type="Proteomes" id="UP001500133"/>
    </source>
</evidence>